<keyword evidence="7" id="KW-0539">Nucleus</keyword>
<dbReference type="PROSITE" id="PS00678">
    <property type="entry name" value="WD_REPEATS_1"/>
    <property type="match status" value="2"/>
</dbReference>
<reference evidence="11 12" key="1">
    <citation type="submission" date="2015-01" db="EMBL/GenBank/DDBJ databases">
        <title>The Genome Sequence of Fonsecaea multimorphosa CBS 102226.</title>
        <authorList>
            <consortium name="The Broad Institute Genomics Platform"/>
            <person name="Cuomo C."/>
            <person name="de Hoog S."/>
            <person name="Gorbushina A."/>
            <person name="Stielow B."/>
            <person name="Teixiera M."/>
            <person name="Abouelleil A."/>
            <person name="Chapman S.B."/>
            <person name="Priest M."/>
            <person name="Young S.K."/>
            <person name="Wortman J."/>
            <person name="Nusbaum C."/>
            <person name="Birren B."/>
        </authorList>
    </citation>
    <scope>NUCLEOTIDE SEQUENCE [LARGE SCALE GENOMIC DNA]</scope>
    <source>
        <strain evidence="11 12">CBS 102226</strain>
    </source>
</reference>
<comment type="similarity">
    <text evidence="2">Belongs to the WD repeat TAF5 family.</text>
</comment>
<dbReference type="GO" id="GO:0016251">
    <property type="term" value="F:RNA polymerase II general transcription initiation factor activity"/>
    <property type="evidence" value="ECO:0007669"/>
    <property type="project" value="TreeGrafter"/>
</dbReference>
<dbReference type="InterPro" id="IPR007582">
    <property type="entry name" value="TFIID_NTD2"/>
</dbReference>
<keyword evidence="5" id="KW-0805">Transcription regulation</keyword>
<keyword evidence="4" id="KW-0677">Repeat</keyword>
<feature type="compositionally biased region" description="Low complexity" evidence="9">
    <location>
        <begin position="673"/>
        <end position="698"/>
    </location>
</feature>
<feature type="compositionally biased region" description="Basic residues" evidence="9">
    <location>
        <begin position="1"/>
        <end position="16"/>
    </location>
</feature>
<dbReference type="Pfam" id="PF04494">
    <property type="entry name" value="TFIID_NTD2"/>
    <property type="match status" value="1"/>
</dbReference>
<dbReference type="VEuPathDB" id="FungiDB:Z520_05000"/>
<dbReference type="InterPro" id="IPR020472">
    <property type="entry name" value="WD40_PAC1"/>
</dbReference>
<feature type="region of interest" description="Disordered" evidence="9">
    <location>
        <begin position="1"/>
        <end position="28"/>
    </location>
</feature>
<dbReference type="PROSITE" id="PS50082">
    <property type="entry name" value="WD_REPEATS_2"/>
    <property type="match status" value="5"/>
</dbReference>
<dbReference type="Gene3D" id="2.130.10.10">
    <property type="entry name" value="YVTN repeat-like/Quinoprotein amine dehydrogenase"/>
    <property type="match status" value="2"/>
</dbReference>
<evidence type="ECO:0000256" key="7">
    <source>
        <dbReference type="ARBA" id="ARBA00023242"/>
    </source>
</evidence>
<keyword evidence="6" id="KW-0804">Transcription</keyword>
<dbReference type="STRING" id="1442371.A0A0D2K8H2"/>
<protein>
    <recommendedName>
        <fullName evidence="10">TFIID subunit TAF5 NTD2 domain-containing protein</fullName>
    </recommendedName>
</protein>
<feature type="repeat" description="WD" evidence="8">
    <location>
        <begin position="640"/>
        <end position="666"/>
    </location>
</feature>
<evidence type="ECO:0000256" key="8">
    <source>
        <dbReference type="PROSITE-ProRule" id="PRU00221"/>
    </source>
</evidence>
<comment type="subcellular location">
    <subcellularLocation>
        <location evidence="1">Nucleus</location>
    </subcellularLocation>
</comment>
<dbReference type="EMBL" id="KN848069">
    <property type="protein sequence ID" value="KIX99424.1"/>
    <property type="molecule type" value="Genomic_DNA"/>
</dbReference>
<evidence type="ECO:0000256" key="3">
    <source>
        <dbReference type="ARBA" id="ARBA00022574"/>
    </source>
</evidence>
<feature type="repeat" description="WD" evidence="8">
    <location>
        <begin position="590"/>
        <end position="631"/>
    </location>
</feature>
<feature type="repeat" description="WD" evidence="8">
    <location>
        <begin position="548"/>
        <end position="589"/>
    </location>
</feature>
<dbReference type="InterPro" id="IPR006594">
    <property type="entry name" value="LisH"/>
</dbReference>
<dbReference type="InterPro" id="IPR036322">
    <property type="entry name" value="WD40_repeat_dom_sf"/>
</dbReference>
<evidence type="ECO:0000313" key="11">
    <source>
        <dbReference type="EMBL" id="KIX99424.1"/>
    </source>
</evidence>
<evidence type="ECO:0000313" key="12">
    <source>
        <dbReference type="Proteomes" id="UP000053411"/>
    </source>
</evidence>
<accession>A0A0D2K8H2</accession>
<gene>
    <name evidence="11" type="ORF">Z520_05000</name>
</gene>
<dbReference type="CDD" id="cd00200">
    <property type="entry name" value="WD40"/>
    <property type="match status" value="1"/>
</dbReference>
<feature type="domain" description="TFIID subunit TAF5 NTD2" evidence="10">
    <location>
        <begin position="110"/>
        <end position="238"/>
    </location>
</feature>
<feature type="repeat" description="WD" evidence="8">
    <location>
        <begin position="506"/>
        <end position="537"/>
    </location>
</feature>
<dbReference type="InterPro" id="IPR037264">
    <property type="entry name" value="TFIID_NTD2_sf"/>
</dbReference>
<dbReference type="PANTHER" id="PTHR19879">
    <property type="entry name" value="TRANSCRIPTION INITIATION FACTOR TFIID"/>
    <property type="match status" value="1"/>
</dbReference>
<evidence type="ECO:0000256" key="4">
    <source>
        <dbReference type="ARBA" id="ARBA00022737"/>
    </source>
</evidence>
<sequence>MDQTRPRRRRSCKKAKLPGEDVETTAPLPGAVSPYYPYAYVEDIERDEESKRLEAQDEGLDYSAYSFHACPQVIDYLAKKGYHRTEATLRAESANQEIPKDAELKPTPSGPPRYYEMFVRLQAWTDDALDIYKPEVKRLLWPIFVYSYLDLVKQFYPKEANRLFQKFHEDFKKEHEYDLRGLEHITLPEHGEDKIAKIYRDNKYRLSLSNPAYVYFMQFLETLPQAGYKLFMTIVENNLDLRQVERAADDRFSFASVIQRGIDGQDMPAEDEGIPGHKPGNAVSSTDPNVGNNLATLKLGKLPMEKDAEGDVRAELEELDQKIPPHPGQPTLVQTHELVNIKQEDEDEGPNRTEIPFPVSTARDVAMEVQKIRENRDRLRIETRTGGIGPGLSVVMYTFHNTHDSICCMDFSGDQRLVAAGFAESYIRVWTMDGSALGPPAPNGQQQNSQRLIGHAGPVYSVAFAPSTDKPTTDSPDTDSKWLLSCSADSTIRLWNLDVFQCIVVYKGHVGPVWSVVWGPFGHYFASCGHDKTARIWLTDRIRQVRLLAGHDDDVDVVAWHPNSSYVFTASSDKTVRMWSLNNGNAVRMFTGHTSSITALSCSRNGKILASADDTGVILLWDLGPGRLLKKMRGHGKGGIWSLSWSAESTVLVSGGADCTVRAWDVTGPAKEAAATTTSTIGGGATTNKAGDGAAAAQAGGGVMQDGAPKSAGGGTSAPTSNLNLTSGTSMGAAGVGASVGGTGVSGVGGVAGIQSGGKRRGKDAVVTSDQISAFLTKQSPVYSVKFTNMNLVLAGGAYLPEQAK</sequence>
<keyword evidence="3 8" id="KW-0853">WD repeat</keyword>
<dbReference type="InterPro" id="IPR019775">
    <property type="entry name" value="WD40_repeat_CS"/>
</dbReference>
<proteinExistence type="inferred from homology"/>
<dbReference type="AlphaFoldDB" id="A0A0D2K8H2"/>
<evidence type="ECO:0000256" key="6">
    <source>
        <dbReference type="ARBA" id="ARBA00023163"/>
    </source>
</evidence>
<dbReference type="PROSITE" id="PS50294">
    <property type="entry name" value="WD_REPEATS_REGION"/>
    <property type="match status" value="3"/>
</dbReference>
<dbReference type="InterPro" id="IPR015943">
    <property type="entry name" value="WD40/YVTN_repeat-like_dom_sf"/>
</dbReference>
<dbReference type="InterPro" id="IPR001680">
    <property type="entry name" value="WD40_rpt"/>
</dbReference>
<dbReference type="Pfam" id="PF00400">
    <property type="entry name" value="WD40"/>
    <property type="match status" value="6"/>
</dbReference>
<evidence type="ECO:0000259" key="10">
    <source>
        <dbReference type="Pfam" id="PF04494"/>
    </source>
</evidence>
<dbReference type="GO" id="GO:0006367">
    <property type="term" value="P:transcription initiation at RNA polymerase II promoter"/>
    <property type="evidence" value="ECO:0007669"/>
    <property type="project" value="TreeGrafter"/>
</dbReference>
<dbReference type="Proteomes" id="UP000053411">
    <property type="component" value="Unassembled WGS sequence"/>
</dbReference>
<evidence type="ECO:0000256" key="1">
    <source>
        <dbReference type="ARBA" id="ARBA00004123"/>
    </source>
</evidence>
<dbReference type="SUPFAM" id="SSF50978">
    <property type="entry name" value="WD40 repeat-like"/>
    <property type="match status" value="1"/>
</dbReference>
<dbReference type="RefSeq" id="XP_016633547.1">
    <property type="nucleotide sequence ID" value="XM_016775504.1"/>
</dbReference>
<dbReference type="SUPFAM" id="SSF160897">
    <property type="entry name" value="Taf5 N-terminal domain-like"/>
    <property type="match status" value="1"/>
</dbReference>
<feature type="repeat" description="WD" evidence="8">
    <location>
        <begin position="452"/>
        <end position="498"/>
    </location>
</feature>
<dbReference type="CDD" id="cd08044">
    <property type="entry name" value="TAF5_NTD2"/>
    <property type="match status" value="1"/>
</dbReference>
<dbReference type="Gene3D" id="1.25.40.500">
    <property type="entry name" value="TFIID subunit TAF5, NTD2 domain"/>
    <property type="match status" value="1"/>
</dbReference>
<feature type="region of interest" description="Disordered" evidence="9">
    <location>
        <begin position="669"/>
        <end position="724"/>
    </location>
</feature>
<organism evidence="11 12">
    <name type="scientific">Fonsecaea multimorphosa CBS 102226</name>
    <dbReference type="NCBI Taxonomy" id="1442371"/>
    <lineage>
        <taxon>Eukaryota</taxon>
        <taxon>Fungi</taxon>
        <taxon>Dikarya</taxon>
        <taxon>Ascomycota</taxon>
        <taxon>Pezizomycotina</taxon>
        <taxon>Eurotiomycetes</taxon>
        <taxon>Chaetothyriomycetidae</taxon>
        <taxon>Chaetothyriales</taxon>
        <taxon>Herpotrichiellaceae</taxon>
        <taxon>Fonsecaea</taxon>
    </lineage>
</organism>
<dbReference type="PRINTS" id="PR00320">
    <property type="entry name" value="GPROTEINBRPT"/>
</dbReference>
<evidence type="ECO:0000256" key="5">
    <source>
        <dbReference type="ARBA" id="ARBA00023015"/>
    </source>
</evidence>
<dbReference type="PANTHER" id="PTHR19879:SF1">
    <property type="entry name" value="CANNONBALL-RELATED"/>
    <property type="match status" value="1"/>
</dbReference>
<keyword evidence="12" id="KW-1185">Reference proteome</keyword>
<dbReference type="GeneID" id="27710746"/>
<evidence type="ECO:0000256" key="9">
    <source>
        <dbReference type="SAM" id="MobiDB-lite"/>
    </source>
</evidence>
<evidence type="ECO:0000256" key="2">
    <source>
        <dbReference type="ARBA" id="ARBA00009435"/>
    </source>
</evidence>
<dbReference type="PROSITE" id="PS50896">
    <property type="entry name" value="LISH"/>
    <property type="match status" value="1"/>
</dbReference>
<dbReference type="GO" id="GO:0005669">
    <property type="term" value="C:transcription factor TFIID complex"/>
    <property type="evidence" value="ECO:0007669"/>
    <property type="project" value="TreeGrafter"/>
</dbReference>
<name>A0A0D2K8H2_9EURO</name>
<dbReference type="SMART" id="SM00320">
    <property type="entry name" value="WD40"/>
    <property type="match status" value="6"/>
</dbReference>
<dbReference type="OrthoDB" id="10266330at2759"/>